<reference evidence="1 2" key="1">
    <citation type="journal article" date="2019" name="Int. J. Syst. Evol. Microbiol.">
        <title>The Global Catalogue of Microorganisms (GCM) 10K type strain sequencing project: providing services to taxonomists for standard genome sequencing and annotation.</title>
        <authorList>
            <consortium name="The Broad Institute Genomics Platform"/>
            <consortium name="The Broad Institute Genome Sequencing Center for Infectious Disease"/>
            <person name="Wu L."/>
            <person name="Ma J."/>
        </authorList>
    </citation>
    <scope>NUCLEOTIDE SEQUENCE [LARGE SCALE GENOMIC DNA]</scope>
    <source>
        <strain evidence="1 2">JCM 16013</strain>
    </source>
</reference>
<name>A0ABN2T4H7_9ACTN</name>
<comment type="caution">
    <text evidence="1">The sequence shown here is derived from an EMBL/GenBank/DDBJ whole genome shotgun (WGS) entry which is preliminary data.</text>
</comment>
<evidence type="ECO:0000313" key="1">
    <source>
        <dbReference type="EMBL" id="GAA1998590.1"/>
    </source>
</evidence>
<accession>A0ABN2T4H7</accession>
<evidence type="ECO:0000313" key="2">
    <source>
        <dbReference type="Proteomes" id="UP001499854"/>
    </source>
</evidence>
<organism evidence="1 2">
    <name type="scientific">Catenulispora subtropica</name>
    <dbReference type="NCBI Taxonomy" id="450798"/>
    <lineage>
        <taxon>Bacteria</taxon>
        <taxon>Bacillati</taxon>
        <taxon>Actinomycetota</taxon>
        <taxon>Actinomycetes</taxon>
        <taxon>Catenulisporales</taxon>
        <taxon>Catenulisporaceae</taxon>
        <taxon>Catenulispora</taxon>
    </lineage>
</organism>
<proteinExistence type="predicted"/>
<gene>
    <name evidence="1" type="ORF">GCM10009838_74940</name>
</gene>
<dbReference type="Proteomes" id="UP001499854">
    <property type="component" value="Unassembled WGS sequence"/>
</dbReference>
<keyword evidence="2" id="KW-1185">Reference proteome</keyword>
<sequence length="133" mass="14507">MAAFQKYRDIAFEISAKADYDTDLSPYADGNVLTLAVNFAQQLKQGNKAMVGSAVETVTATKLDMKASPLPLMTITECKDATKYHEVYTSGPDKGKIAASDITHPYPVTFTVHKSADGKWRVNSVHSESDKTC</sequence>
<dbReference type="EMBL" id="BAAAQM010000062">
    <property type="protein sequence ID" value="GAA1998590.1"/>
    <property type="molecule type" value="Genomic_DNA"/>
</dbReference>
<protein>
    <submittedName>
        <fullName evidence="1">Uncharacterized protein</fullName>
    </submittedName>
</protein>